<dbReference type="PANTHER" id="PTHR37534:SF46">
    <property type="entry name" value="ZN(II)2CYS6 TRANSCRIPTION FACTOR (EUROFUNG)"/>
    <property type="match status" value="1"/>
</dbReference>
<keyword evidence="5" id="KW-0539">Nucleus</keyword>
<dbReference type="SMART" id="SM00066">
    <property type="entry name" value="GAL4"/>
    <property type="match status" value="1"/>
</dbReference>
<evidence type="ECO:0000313" key="8">
    <source>
        <dbReference type="Proteomes" id="UP001610335"/>
    </source>
</evidence>
<evidence type="ECO:0000256" key="1">
    <source>
        <dbReference type="ARBA" id="ARBA00004123"/>
    </source>
</evidence>
<dbReference type="PROSITE" id="PS00463">
    <property type="entry name" value="ZN2_CY6_FUNGAL_1"/>
    <property type="match status" value="1"/>
</dbReference>
<dbReference type="Gene3D" id="4.10.240.10">
    <property type="entry name" value="Zn(2)-C6 fungal-type DNA-binding domain"/>
    <property type="match status" value="1"/>
</dbReference>
<keyword evidence="2" id="KW-0805">Transcription regulation</keyword>
<keyword evidence="4" id="KW-0804">Transcription</keyword>
<evidence type="ECO:0000313" key="7">
    <source>
        <dbReference type="EMBL" id="KAL2820979.1"/>
    </source>
</evidence>
<organism evidence="7 8">
    <name type="scientific">Aspergillus cavernicola</name>
    <dbReference type="NCBI Taxonomy" id="176166"/>
    <lineage>
        <taxon>Eukaryota</taxon>
        <taxon>Fungi</taxon>
        <taxon>Dikarya</taxon>
        <taxon>Ascomycota</taxon>
        <taxon>Pezizomycotina</taxon>
        <taxon>Eurotiomycetes</taxon>
        <taxon>Eurotiomycetidae</taxon>
        <taxon>Eurotiales</taxon>
        <taxon>Aspergillaceae</taxon>
        <taxon>Aspergillus</taxon>
        <taxon>Aspergillus subgen. Nidulantes</taxon>
    </lineage>
</organism>
<dbReference type="Proteomes" id="UP001610335">
    <property type="component" value="Unassembled WGS sequence"/>
</dbReference>
<evidence type="ECO:0000256" key="2">
    <source>
        <dbReference type="ARBA" id="ARBA00023015"/>
    </source>
</evidence>
<dbReference type="SUPFAM" id="SSF57701">
    <property type="entry name" value="Zn2/Cys6 DNA-binding domain"/>
    <property type="match status" value="1"/>
</dbReference>
<comment type="subcellular location">
    <subcellularLocation>
        <location evidence="1">Nucleus</location>
    </subcellularLocation>
</comment>
<accession>A0ABR4I0Z0</accession>
<comment type="caution">
    <text evidence="7">The sequence shown here is derived from an EMBL/GenBank/DDBJ whole genome shotgun (WGS) entry which is preliminary data.</text>
</comment>
<feature type="domain" description="Zn(2)-C6 fungal-type" evidence="6">
    <location>
        <begin position="25"/>
        <end position="55"/>
    </location>
</feature>
<dbReference type="InterPro" id="IPR021858">
    <property type="entry name" value="Fun_TF"/>
</dbReference>
<dbReference type="Pfam" id="PF00172">
    <property type="entry name" value="Zn_clus"/>
    <property type="match status" value="1"/>
</dbReference>
<evidence type="ECO:0000259" key="6">
    <source>
        <dbReference type="PROSITE" id="PS50048"/>
    </source>
</evidence>
<dbReference type="CDD" id="cd00067">
    <property type="entry name" value="GAL4"/>
    <property type="match status" value="1"/>
</dbReference>
<dbReference type="InterPro" id="IPR036864">
    <property type="entry name" value="Zn2-C6_fun-type_DNA-bd_sf"/>
</dbReference>
<name>A0ABR4I0Z0_9EURO</name>
<sequence length="478" mass="54286">MSSRQPLYIAARSAAKQKRHRTRSGCLVCKRRKVKCDEAKPSCGHCRARGFSCNYDRNNDAGNVSTTPWRSPLESVENGITNSSVEEPLAQTFCAQMTRNIIRSVDCPGNPHLDVFKSLMQSQTVLHALQALANLHHSASSPGEVARGRTASLKHQGTAIQLLKRDLQNIKLANSDAVLAATILLYLFEKAYDAENETHSSYFEGARVLIHQRFFTVKDLFSQVHEVSWATRVLVKTFAWHNVMTIVSKPFLFQDRDVDILRLTDLLNVKSDQNLYLLGWAKDAFWLMTDLAAFTQSLLPLAESMPANEESIVWRMRVLPRAMRVEKRLKAYTVTLDSVKYYMGRVEVSEETTTHCLATIELLRRTSLLYLYQVMPDLMPSFLVDELAHDLLQHLQGIPKESPMIAYHGWILLTVGAQCLDPKDRGLVLERLEFSHGRFQLSSVAANATRLLLEVSILFIFVRYWLTGRRSGGEEMRE</sequence>
<keyword evidence="3" id="KW-0238">DNA-binding</keyword>
<dbReference type="PANTHER" id="PTHR37534">
    <property type="entry name" value="TRANSCRIPTIONAL ACTIVATOR PROTEIN UGA3"/>
    <property type="match status" value="1"/>
</dbReference>
<dbReference type="EMBL" id="JBFXLS010000066">
    <property type="protein sequence ID" value="KAL2820979.1"/>
    <property type="molecule type" value="Genomic_DNA"/>
</dbReference>
<proteinExistence type="predicted"/>
<evidence type="ECO:0000256" key="4">
    <source>
        <dbReference type="ARBA" id="ARBA00023163"/>
    </source>
</evidence>
<dbReference type="PROSITE" id="PS50048">
    <property type="entry name" value="ZN2_CY6_FUNGAL_2"/>
    <property type="match status" value="1"/>
</dbReference>
<evidence type="ECO:0000256" key="5">
    <source>
        <dbReference type="ARBA" id="ARBA00023242"/>
    </source>
</evidence>
<protein>
    <submittedName>
        <fullName evidence="7">Fungal-specific transcription factor domain-containing protein</fullName>
    </submittedName>
</protein>
<dbReference type="InterPro" id="IPR001138">
    <property type="entry name" value="Zn2Cys6_DnaBD"/>
</dbReference>
<reference evidence="7 8" key="1">
    <citation type="submission" date="2024-07" db="EMBL/GenBank/DDBJ databases">
        <title>Section-level genome sequencing and comparative genomics of Aspergillus sections Usti and Cavernicolus.</title>
        <authorList>
            <consortium name="Lawrence Berkeley National Laboratory"/>
            <person name="Nybo J.L."/>
            <person name="Vesth T.C."/>
            <person name="Theobald S."/>
            <person name="Frisvad J.C."/>
            <person name="Larsen T.O."/>
            <person name="Kjaerboelling I."/>
            <person name="Rothschild-Mancinelli K."/>
            <person name="Lyhne E.K."/>
            <person name="Kogle M.E."/>
            <person name="Barry K."/>
            <person name="Clum A."/>
            <person name="Na H."/>
            <person name="Ledsgaard L."/>
            <person name="Lin J."/>
            <person name="Lipzen A."/>
            <person name="Kuo A."/>
            <person name="Riley R."/>
            <person name="Mondo S."/>
            <person name="LaButti K."/>
            <person name="Haridas S."/>
            <person name="Pangalinan J."/>
            <person name="Salamov A.A."/>
            <person name="Simmons B.A."/>
            <person name="Magnuson J.K."/>
            <person name="Chen J."/>
            <person name="Drula E."/>
            <person name="Henrissat B."/>
            <person name="Wiebenga A."/>
            <person name="Lubbers R.J."/>
            <person name="Gomes A.C."/>
            <person name="Makela M.R."/>
            <person name="Stajich J."/>
            <person name="Grigoriev I.V."/>
            <person name="Mortensen U.H."/>
            <person name="De vries R.P."/>
            <person name="Baker S.E."/>
            <person name="Andersen M.R."/>
        </authorList>
    </citation>
    <scope>NUCLEOTIDE SEQUENCE [LARGE SCALE GENOMIC DNA]</scope>
    <source>
        <strain evidence="7 8">CBS 600.67</strain>
    </source>
</reference>
<dbReference type="Pfam" id="PF11951">
    <property type="entry name" value="Fungal_trans_2"/>
    <property type="match status" value="1"/>
</dbReference>
<keyword evidence="8" id="KW-1185">Reference proteome</keyword>
<gene>
    <name evidence="7" type="ORF">BDW59DRAFT_164383</name>
</gene>
<evidence type="ECO:0000256" key="3">
    <source>
        <dbReference type="ARBA" id="ARBA00023125"/>
    </source>
</evidence>